<comment type="similarity">
    <text evidence="2 7">Belongs to the universal ribosomal protein uS14 family.</text>
</comment>
<accession>A0A178MUF0</accession>
<evidence type="ECO:0000256" key="3">
    <source>
        <dbReference type="ARBA" id="ARBA00022980"/>
    </source>
</evidence>
<keyword evidence="3 7" id="KW-0689">Ribosomal protein</keyword>
<comment type="subunit">
    <text evidence="6 7">Part of the 30S ribosomal subunit. Contacts proteins S3 and S10.</text>
</comment>
<dbReference type="RefSeq" id="WP_068489807.1">
    <property type="nucleotide sequence ID" value="NZ_LWQT01000038.1"/>
</dbReference>
<dbReference type="AlphaFoldDB" id="A0A178MUF0"/>
<dbReference type="GO" id="GO:0005737">
    <property type="term" value="C:cytoplasm"/>
    <property type="evidence" value="ECO:0007669"/>
    <property type="project" value="UniProtKB-ARBA"/>
</dbReference>
<evidence type="ECO:0000256" key="6">
    <source>
        <dbReference type="ARBA" id="ARBA00047110"/>
    </source>
</evidence>
<dbReference type="InterPro" id="IPR001209">
    <property type="entry name" value="Ribosomal_uS14"/>
</dbReference>
<gene>
    <name evidence="7" type="primary">rpsN</name>
    <name evidence="9" type="ORF">A6A04_13075</name>
</gene>
<name>A0A178MUF0_9PROT</name>
<dbReference type="InterPro" id="IPR018271">
    <property type="entry name" value="Ribosomal_uS14_CS"/>
</dbReference>
<comment type="function">
    <text evidence="1 7">Binds 16S rRNA, required for the assembly of 30S particles and may also be responsible for determining the conformation of the 16S rRNA at the A site.</text>
</comment>
<dbReference type="STRING" id="1285242.A6A04_13075"/>
<dbReference type="GO" id="GO:0003735">
    <property type="term" value="F:structural constituent of ribosome"/>
    <property type="evidence" value="ECO:0007669"/>
    <property type="project" value="InterPro"/>
</dbReference>
<dbReference type="GO" id="GO:0015935">
    <property type="term" value="C:small ribosomal subunit"/>
    <property type="evidence" value="ECO:0007669"/>
    <property type="project" value="TreeGrafter"/>
</dbReference>
<evidence type="ECO:0000256" key="2">
    <source>
        <dbReference type="ARBA" id="ARBA00009083"/>
    </source>
</evidence>
<dbReference type="PROSITE" id="PS00527">
    <property type="entry name" value="RIBOSOMAL_S14"/>
    <property type="match status" value="1"/>
</dbReference>
<dbReference type="EMBL" id="LWQT01000038">
    <property type="protein sequence ID" value="OAN53824.1"/>
    <property type="molecule type" value="Genomic_DNA"/>
</dbReference>
<feature type="region of interest" description="Disordered" evidence="8">
    <location>
        <begin position="1"/>
        <end position="34"/>
    </location>
</feature>
<evidence type="ECO:0000256" key="4">
    <source>
        <dbReference type="ARBA" id="ARBA00023274"/>
    </source>
</evidence>
<dbReference type="PANTHER" id="PTHR19836">
    <property type="entry name" value="30S RIBOSOMAL PROTEIN S14"/>
    <property type="match status" value="1"/>
</dbReference>
<evidence type="ECO:0000256" key="8">
    <source>
        <dbReference type="SAM" id="MobiDB-lite"/>
    </source>
</evidence>
<evidence type="ECO:0000256" key="5">
    <source>
        <dbReference type="ARBA" id="ARBA00035167"/>
    </source>
</evidence>
<evidence type="ECO:0000256" key="7">
    <source>
        <dbReference type="HAMAP-Rule" id="MF_00537"/>
    </source>
</evidence>
<comment type="caution">
    <text evidence="9">The sequence shown here is derived from an EMBL/GenBank/DDBJ whole genome shotgun (WGS) entry which is preliminary data.</text>
</comment>
<dbReference type="GO" id="GO:0019843">
    <property type="term" value="F:rRNA binding"/>
    <property type="evidence" value="ECO:0007669"/>
    <property type="project" value="UniProtKB-UniRule"/>
</dbReference>
<keyword evidence="7" id="KW-0694">RNA-binding</keyword>
<keyword evidence="10" id="KW-1185">Reference proteome</keyword>
<dbReference type="HAMAP" id="MF_00537">
    <property type="entry name" value="Ribosomal_uS14_1"/>
    <property type="match status" value="1"/>
</dbReference>
<dbReference type="SUPFAM" id="SSF57716">
    <property type="entry name" value="Glucocorticoid receptor-like (DNA-binding domain)"/>
    <property type="match status" value="1"/>
</dbReference>
<dbReference type="PANTHER" id="PTHR19836:SF19">
    <property type="entry name" value="SMALL RIBOSOMAL SUBUNIT PROTEIN US14M"/>
    <property type="match status" value="1"/>
</dbReference>
<proteinExistence type="inferred from homology"/>
<dbReference type="Pfam" id="PF00253">
    <property type="entry name" value="Ribosomal_S14"/>
    <property type="match status" value="1"/>
</dbReference>
<evidence type="ECO:0000256" key="1">
    <source>
        <dbReference type="ARBA" id="ARBA00003686"/>
    </source>
</evidence>
<evidence type="ECO:0000313" key="9">
    <source>
        <dbReference type="EMBL" id="OAN53824.1"/>
    </source>
</evidence>
<protein>
    <recommendedName>
        <fullName evidence="5 7">Small ribosomal subunit protein uS14</fullName>
    </recommendedName>
</protein>
<keyword evidence="4 7" id="KW-0687">Ribonucleoprotein</keyword>
<dbReference type="NCBIfam" id="NF006477">
    <property type="entry name" value="PRK08881.1"/>
    <property type="match status" value="1"/>
</dbReference>
<organism evidence="9 10">
    <name type="scientific">Paramagnetospirillum marisnigri</name>
    <dbReference type="NCBI Taxonomy" id="1285242"/>
    <lineage>
        <taxon>Bacteria</taxon>
        <taxon>Pseudomonadati</taxon>
        <taxon>Pseudomonadota</taxon>
        <taxon>Alphaproteobacteria</taxon>
        <taxon>Rhodospirillales</taxon>
        <taxon>Magnetospirillaceae</taxon>
        <taxon>Paramagnetospirillum</taxon>
    </lineage>
</organism>
<sequence length="101" mass="11715">MAKISSVERNKKRERMSKEFASRRAKLKAIATDREASPEERFEASLKLAQVPRNSSKTRIRLRCEVTGRSRGNYRKFKLCRNKLRELASQGQIPGMTKSSW</sequence>
<dbReference type="FunFam" id="1.10.287.1480:FF:000001">
    <property type="entry name" value="30S ribosomal protein S14"/>
    <property type="match status" value="1"/>
</dbReference>
<feature type="compositionally biased region" description="Basic and acidic residues" evidence="8">
    <location>
        <begin position="1"/>
        <end position="22"/>
    </location>
</feature>
<dbReference type="InterPro" id="IPR023036">
    <property type="entry name" value="Ribosomal_uS14_bac/plastid"/>
</dbReference>
<dbReference type="Proteomes" id="UP000078428">
    <property type="component" value="Unassembled WGS sequence"/>
</dbReference>
<dbReference type="OrthoDB" id="9810484at2"/>
<evidence type="ECO:0000313" key="10">
    <source>
        <dbReference type="Proteomes" id="UP000078428"/>
    </source>
</evidence>
<dbReference type="Gene3D" id="1.10.287.1480">
    <property type="match status" value="1"/>
</dbReference>
<dbReference type="GO" id="GO:0006412">
    <property type="term" value="P:translation"/>
    <property type="evidence" value="ECO:0007669"/>
    <property type="project" value="UniProtKB-UniRule"/>
</dbReference>
<keyword evidence="7" id="KW-0699">rRNA-binding</keyword>
<reference evidence="9 10" key="1">
    <citation type="submission" date="2016-04" db="EMBL/GenBank/DDBJ databases">
        <title>Draft genome sequence of freshwater magnetotactic bacteria Magnetospirillum marisnigri SP-1 and Magnetospirillum moscoviense BB-1.</title>
        <authorList>
            <person name="Koziaeva V."/>
            <person name="Dziuba M.V."/>
            <person name="Ivanov T.M."/>
            <person name="Kuznetsov B."/>
            <person name="Grouzdev D.S."/>
        </authorList>
    </citation>
    <scope>NUCLEOTIDE SEQUENCE [LARGE SCALE GENOMIC DNA]</scope>
    <source>
        <strain evidence="9 10">SP-1</strain>
    </source>
</reference>